<dbReference type="InterPro" id="IPR009057">
    <property type="entry name" value="Homeodomain-like_sf"/>
</dbReference>
<evidence type="ECO:0000259" key="5">
    <source>
        <dbReference type="PROSITE" id="PS50977"/>
    </source>
</evidence>
<keyword evidence="7" id="KW-1185">Reference proteome</keyword>
<proteinExistence type="predicted"/>
<comment type="caution">
    <text evidence="6">The sequence shown here is derived from an EMBL/GenBank/DDBJ whole genome shotgun (WGS) entry which is preliminary data.</text>
</comment>
<dbReference type="Proteomes" id="UP001556692">
    <property type="component" value="Unassembled WGS sequence"/>
</dbReference>
<dbReference type="SUPFAM" id="SSF46689">
    <property type="entry name" value="Homeodomain-like"/>
    <property type="match status" value="1"/>
</dbReference>
<organism evidence="6 7">
    <name type="scientific">Aquibium pacificus</name>
    <dbReference type="NCBI Taxonomy" id="3153579"/>
    <lineage>
        <taxon>Bacteria</taxon>
        <taxon>Pseudomonadati</taxon>
        <taxon>Pseudomonadota</taxon>
        <taxon>Alphaproteobacteria</taxon>
        <taxon>Hyphomicrobiales</taxon>
        <taxon>Phyllobacteriaceae</taxon>
        <taxon>Aquibium</taxon>
    </lineage>
</organism>
<sequence>MPRPKKLSDEDVLDAALHVMHARGPDALTFAALAESCGLSSATLVQRFANKPNLVRQTVLHAWDGLDAQTEALASSIPRTPAGAIDLLVGLSAQYGGIEEYAEGLLLLREDLRDPVLRARGAIWKSRLCPVLDECFAGTAGVPESIGLLMAAQWQGALLWWAFDPKVPVQEFVEDGLGWFVSTLLGGDGAGNGIAPAKGRGSFV</sequence>
<dbReference type="InterPro" id="IPR001647">
    <property type="entry name" value="HTH_TetR"/>
</dbReference>
<dbReference type="PANTHER" id="PTHR30055:SF234">
    <property type="entry name" value="HTH-TYPE TRANSCRIPTIONAL REGULATOR BETI"/>
    <property type="match status" value="1"/>
</dbReference>
<dbReference type="EMBL" id="JBDPGJ010000008">
    <property type="protein sequence ID" value="MEX0409267.1"/>
    <property type="molecule type" value="Genomic_DNA"/>
</dbReference>
<protein>
    <submittedName>
        <fullName evidence="6">TetR/AcrR family transcriptional regulator</fullName>
    </submittedName>
</protein>
<reference evidence="6 7" key="1">
    <citation type="submission" date="2024-05" db="EMBL/GenBank/DDBJ databases">
        <authorList>
            <person name="Jiang F."/>
        </authorList>
    </citation>
    <scope>NUCLEOTIDE SEQUENCE [LARGE SCALE GENOMIC DNA]</scope>
    <source>
        <strain evidence="6 7">LZ166</strain>
    </source>
</reference>
<evidence type="ECO:0000256" key="4">
    <source>
        <dbReference type="PROSITE-ProRule" id="PRU00335"/>
    </source>
</evidence>
<evidence type="ECO:0000256" key="2">
    <source>
        <dbReference type="ARBA" id="ARBA00023125"/>
    </source>
</evidence>
<evidence type="ECO:0000256" key="3">
    <source>
        <dbReference type="ARBA" id="ARBA00023163"/>
    </source>
</evidence>
<name>A0ABV3SR28_9HYPH</name>
<keyword evidence="3" id="KW-0804">Transcription</keyword>
<evidence type="ECO:0000313" key="6">
    <source>
        <dbReference type="EMBL" id="MEX0409267.1"/>
    </source>
</evidence>
<dbReference type="PROSITE" id="PS50977">
    <property type="entry name" value="HTH_TETR_2"/>
    <property type="match status" value="1"/>
</dbReference>
<evidence type="ECO:0000313" key="7">
    <source>
        <dbReference type="Proteomes" id="UP001556692"/>
    </source>
</evidence>
<keyword evidence="1" id="KW-0805">Transcription regulation</keyword>
<dbReference type="Pfam" id="PF00440">
    <property type="entry name" value="TetR_N"/>
    <property type="match status" value="1"/>
</dbReference>
<feature type="domain" description="HTH tetR-type" evidence="5">
    <location>
        <begin position="6"/>
        <end position="66"/>
    </location>
</feature>
<dbReference type="PANTHER" id="PTHR30055">
    <property type="entry name" value="HTH-TYPE TRANSCRIPTIONAL REGULATOR RUTR"/>
    <property type="match status" value="1"/>
</dbReference>
<keyword evidence="2 4" id="KW-0238">DNA-binding</keyword>
<dbReference type="RefSeq" id="WP_367957116.1">
    <property type="nucleotide sequence ID" value="NZ_JBDPGJ010000008.1"/>
</dbReference>
<gene>
    <name evidence="6" type="ORF">ABGN05_26845</name>
</gene>
<feature type="DNA-binding region" description="H-T-H motif" evidence="4">
    <location>
        <begin position="29"/>
        <end position="48"/>
    </location>
</feature>
<accession>A0ABV3SR28</accession>
<dbReference type="Gene3D" id="1.10.357.10">
    <property type="entry name" value="Tetracycline Repressor, domain 2"/>
    <property type="match status" value="1"/>
</dbReference>
<evidence type="ECO:0000256" key="1">
    <source>
        <dbReference type="ARBA" id="ARBA00023015"/>
    </source>
</evidence>
<dbReference type="InterPro" id="IPR050109">
    <property type="entry name" value="HTH-type_TetR-like_transc_reg"/>
</dbReference>